<evidence type="ECO:0008006" key="3">
    <source>
        <dbReference type="Google" id="ProtNLM"/>
    </source>
</evidence>
<sequence length="193" mass="22016">MMLTEMMKEHKLHTGVWWTPLPSTTHALRTRAVRNLLERQYRAVTYDVVTDSKPGSKREPVGAREFKGLTEHHSSAREPLALYIRLLYGDGIFYSRTGDGMVWLLIVSDGVIVPGTDCLLSPQVFDSLMEDRKFSQYKALPVRELQEDCAEDILTHYQANQLRLKKRRYFLYAGLACLGLVLLAIPAVFILMG</sequence>
<comment type="caution">
    <text evidence="2">The sequence shown here is derived from an EMBL/GenBank/DDBJ whole genome shotgun (WGS) entry which is preliminary data.</text>
</comment>
<reference evidence="2" key="1">
    <citation type="journal article" date="2018" name="Genome Biol.">
        <title>SKESA: strategic k-mer extension for scrupulous assemblies.</title>
        <authorList>
            <person name="Souvorov A."/>
            <person name="Agarwala R."/>
            <person name="Lipman D.J."/>
        </authorList>
    </citation>
    <scope>NUCLEOTIDE SEQUENCE</scope>
    <source>
        <strain evidence="2">MA.CK_00/00001968</strain>
    </source>
</reference>
<organism evidence="2">
    <name type="scientific">Salmonella enterica</name>
    <name type="common">Salmonella choleraesuis</name>
    <dbReference type="NCBI Taxonomy" id="28901"/>
    <lineage>
        <taxon>Bacteria</taxon>
        <taxon>Pseudomonadati</taxon>
        <taxon>Pseudomonadota</taxon>
        <taxon>Gammaproteobacteria</taxon>
        <taxon>Enterobacterales</taxon>
        <taxon>Enterobacteriaceae</taxon>
        <taxon>Salmonella</taxon>
    </lineage>
</organism>
<dbReference type="AlphaFoldDB" id="A0A743SPA0"/>
<gene>
    <name evidence="2" type="ORF">G9F27_003887</name>
</gene>
<evidence type="ECO:0000256" key="1">
    <source>
        <dbReference type="SAM" id="Phobius"/>
    </source>
</evidence>
<evidence type="ECO:0000313" key="2">
    <source>
        <dbReference type="EMBL" id="HAF2129647.1"/>
    </source>
</evidence>
<protein>
    <recommendedName>
        <fullName evidence="3">Pilus assembly protein</fullName>
    </recommendedName>
</protein>
<keyword evidence="1" id="KW-0472">Membrane</keyword>
<name>A0A743SPA0_SALER</name>
<accession>A0A743SPA0</accession>
<feature type="transmembrane region" description="Helical" evidence="1">
    <location>
        <begin position="169"/>
        <end position="192"/>
    </location>
</feature>
<keyword evidence="1" id="KW-0812">Transmembrane</keyword>
<keyword evidence="1" id="KW-1133">Transmembrane helix</keyword>
<reference evidence="2" key="2">
    <citation type="submission" date="2020-02" db="EMBL/GenBank/DDBJ databases">
        <authorList>
            <consortium name="NCBI Pathogen Detection Project"/>
        </authorList>
    </citation>
    <scope>NUCLEOTIDE SEQUENCE</scope>
    <source>
        <strain evidence="2">MA.CK_00/00001968</strain>
    </source>
</reference>
<dbReference type="EMBL" id="DAAUQX010000041">
    <property type="protein sequence ID" value="HAF2129647.1"/>
    <property type="molecule type" value="Genomic_DNA"/>
</dbReference>
<proteinExistence type="predicted"/>